<feature type="compositionally biased region" description="Pro residues" evidence="1">
    <location>
        <begin position="53"/>
        <end position="86"/>
    </location>
</feature>
<reference evidence="3" key="1">
    <citation type="journal article" date="2023" name="Nat. Commun.">
        <title>Diploid and tetraploid genomes of Acorus and the evolution of monocots.</title>
        <authorList>
            <person name="Ma L."/>
            <person name="Liu K.W."/>
            <person name="Li Z."/>
            <person name="Hsiao Y.Y."/>
            <person name="Qi Y."/>
            <person name="Fu T."/>
            <person name="Tang G.D."/>
            <person name="Zhang D."/>
            <person name="Sun W.H."/>
            <person name="Liu D.K."/>
            <person name="Li Y."/>
            <person name="Chen G.Z."/>
            <person name="Liu X.D."/>
            <person name="Liao X.Y."/>
            <person name="Jiang Y.T."/>
            <person name="Yu X."/>
            <person name="Hao Y."/>
            <person name="Huang J."/>
            <person name="Zhao X.W."/>
            <person name="Ke S."/>
            <person name="Chen Y.Y."/>
            <person name="Wu W.L."/>
            <person name="Hsu J.L."/>
            <person name="Lin Y.F."/>
            <person name="Huang M.D."/>
            <person name="Li C.Y."/>
            <person name="Huang L."/>
            <person name="Wang Z.W."/>
            <person name="Zhao X."/>
            <person name="Zhong W.Y."/>
            <person name="Peng D.H."/>
            <person name="Ahmad S."/>
            <person name="Lan S."/>
            <person name="Zhang J.S."/>
            <person name="Tsai W.C."/>
            <person name="Van de Peer Y."/>
            <person name="Liu Z.J."/>
        </authorList>
    </citation>
    <scope>NUCLEOTIDE SEQUENCE</scope>
    <source>
        <strain evidence="3">CP</strain>
    </source>
</reference>
<evidence type="ECO:0000313" key="3">
    <source>
        <dbReference type="EMBL" id="KAK1298598.1"/>
    </source>
</evidence>
<dbReference type="PANTHER" id="PTHR35094">
    <property type="entry name" value="LEUCINE-RICH REPEAT EXTENSIN-LIKE PROTEIN 2"/>
    <property type="match status" value="1"/>
</dbReference>
<keyword evidence="2" id="KW-0812">Transmembrane</keyword>
<evidence type="ECO:0000256" key="1">
    <source>
        <dbReference type="SAM" id="MobiDB-lite"/>
    </source>
</evidence>
<name>A0AAV9DES8_ACOCL</name>
<proteinExistence type="predicted"/>
<comment type="caution">
    <text evidence="3">The sequence shown here is derived from an EMBL/GenBank/DDBJ whole genome shotgun (WGS) entry which is preliminary data.</text>
</comment>
<accession>A0AAV9DES8</accession>
<dbReference type="Proteomes" id="UP001180020">
    <property type="component" value="Unassembled WGS sequence"/>
</dbReference>
<protein>
    <submittedName>
        <fullName evidence="3">Uncharacterized protein</fullName>
    </submittedName>
</protein>
<dbReference type="EMBL" id="JAUJYO010000014">
    <property type="protein sequence ID" value="KAK1298598.1"/>
    <property type="molecule type" value="Genomic_DNA"/>
</dbReference>
<gene>
    <name evidence="3" type="ORF">QJS10_CPB14g00249</name>
</gene>
<feature type="region of interest" description="Disordered" evidence="1">
    <location>
        <begin position="50"/>
        <end position="86"/>
    </location>
</feature>
<evidence type="ECO:0000256" key="2">
    <source>
        <dbReference type="SAM" id="Phobius"/>
    </source>
</evidence>
<reference evidence="3" key="2">
    <citation type="submission" date="2023-06" db="EMBL/GenBank/DDBJ databases">
        <authorList>
            <person name="Ma L."/>
            <person name="Liu K.-W."/>
            <person name="Li Z."/>
            <person name="Hsiao Y.-Y."/>
            <person name="Qi Y."/>
            <person name="Fu T."/>
            <person name="Tang G."/>
            <person name="Zhang D."/>
            <person name="Sun W.-H."/>
            <person name="Liu D.-K."/>
            <person name="Li Y."/>
            <person name="Chen G.-Z."/>
            <person name="Liu X.-D."/>
            <person name="Liao X.-Y."/>
            <person name="Jiang Y.-T."/>
            <person name="Yu X."/>
            <person name="Hao Y."/>
            <person name="Huang J."/>
            <person name="Zhao X.-W."/>
            <person name="Ke S."/>
            <person name="Chen Y.-Y."/>
            <person name="Wu W.-L."/>
            <person name="Hsu J.-L."/>
            <person name="Lin Y.-F."/>
            <person name="Huang M.-D."/>
            <person name="Li C.-Y."/>
            <person name="Huang L."/>
            <person name="Wang Z.-W."/>
            <person name="Zhao X."/>
            <person name="Zhong W.-Y."/>
            <person name="Peng D.-H."/>
            <person name="Ahmad S."/>
            <person name="Lan S."/>
            <person name="Zhang J.-S."/>
            <person name="Tsai W.-C."/>
            <person name="Van De Peer Y."/>
            <person name="Liu Z.-J."/>
        </authorList>
    </citation>
    <scope>NUCLEOTIDE SEQUENCE</scope>
    <source>
        <strain evidence="3">CP</strain>
        <tissue evidence="3">Leaves</tissue>
    </source>
</reference>
<feature type="transmembrane region" description="Helical" evidence="2">
    <location>
        <begin position="120"/>
        <end position="139"/>
    </location>
</feature>
<feature type="transmembrane region" description="Helical" evidence="2">
    <location>
        <begin position="7"/>
        <end position="26"/>
    </location>
</feature>
<evidence type="ECO:0000313" key="4">
    <source>
        <dbReference type="Proteomes" id="UP001180020"/>
    </source>
</evidence>
<keyword evidence="2" id="KW-1133">Transmembrane helix</keyword>
<sequence>MHQIQKPIVLVTIFITMSSILIMQSTSADVNTTDVEIKCGGCPTCGVPNPCGQLPPPPPPPPSPPPPQTPYTPNCPPPPGAYKPPSSPQGWPWYITGPPASLYPVDPQYIPSMAGRESPASAVVMGCSALLGVLLFVGWF</sequence>
<organism evidence="3 4">
    <name type="scientific">Acorus calamus</name>
    <name type="common">Sweet flag</name>
    <dbReference type="NCBI Taxonomy" id="4465"/>
    <lineage>
        <taxon>Eukaryota</taxon>
        <taxon>Viridiplantae</taxon>
        <taxon>Streptophyta</taxon>
        <taxon>Embryophyta</taxon>
        <taxon>Tracheophyta</taxon>
        <taxon>Spermatophyta</taxon>
        <taxon>Magnoliopsida</taxon>
        <taxon>Liliopsida</taxon>
        <taxon>Acoraceae</taxon>
        <taxon>Acorus</taxon>
    </lineage>
</organism>
<keyword evidence="2" id="KW-0472">Membrane</keyword>
<dbReference type="AlphaFoldDB" id="A0AAV9DES8"/>
<dbReference type="PANTHER" id="PTHR35094:SF7">
    <property type="entry name" value="LEUCINE-RICH REPEAT EXTENSIN-LIKE PROTEIN 2"/>
    <property type="match status" value="1"/>
</dbReference>
<keyword evidence="4" id="KW-1185">Reference proteome</keyword>